<dbReference type="EMBL" id="KQ257453">
    <property type="protein sequence ID" value="KND02042.1"/>
    <property type="molecule type" value="Genomic_DNA"/>
</dbReference>
<dbReference type="GeneID" id="27686123"/>
<dbReference type="InParanoid" id="A0A0L0HLQ2"/>
<sequence length="136" mass="15027">MNSLESPLKPDKEQVATRHDVEERTGNFQDEPISSGTEYPPTLFAGTTQEPPPSRLANCLLTPAATAIVAANTQAREIAHPQDVLQHLQTLWWLPRGVPHLLGILHSLRLPCYWGTLFVHLVASTFVDPDEIEVGT</sequence>
<reference evidence="2 3" key="1">
    <citation type="submission" date="2009-08" db="EMBL/GenBank/DDBJ databases">
        <title>The Genome Sequence of Spizellomyces punctatus strain DAOM BR117.</title>
        <authorList>
            <consortium name="The Broad Institute Genome Sequencing Platform"/>
            <person name="Russ C."/>
            <person name="Cuomo C."/>
            <person name="Shea T."/>
            <person name="Young S.K."/>
            <person name="Zeng Q."/>
            <person name="Koehrsen M."/>
            <person name="Haas B."/>
            <person name="Borodovsky M."/>
            <person name="Guigo R."/>
            <person name="Alvarado L."/>
            <person name="Berlin A."/>
            <person name="Bochicchio J."/>
            <person name="Borenstein D."/>
            <person name="Chapman S."/>
            <person name="Chen Z."/>
            <person name="Engels R."/>
            <person name="Freedman E."/>
            <person name="Gellesch M."/>
            <person name="Goldberg J."/>
            <person name="Griggs A."/>
            <person name="Gujja S."/>
            <person name="Heiman D."/>
            <person name="Hepburn T."/>
            <person name="Howarth C."/>
            <person name="Jen D."/>
            <person name="Larson L."/>
            <person name="Lewis B."/>
            <person name="Mehta T."/>
            <person name="Park D."/>
            <person name="Pearson M."/>
            <person name="Roberts A."/>
            <person name="Saif S."/>
            <person name="Shenoy N."/>
            <person name="Sisk P."/>
            <person name="Stolte C."/>
            <person name="Sykes S."/>
            <person name="Thomson T."/>
            <person name="Walk T."/>
            <person name="White J."/>
            <person name="Yandava C."/>
            <person name="Burger G."/>
            <person name="Gray M.W."/>
            <person name="Holland P.W.H."/>
            <person name="King N."/>
            <person name="Lang F.B.F."/>
            <person name="Roger A.J."/>
            <person name="Ruiz-Trillo I."/>
            <person name="Lander E."/>
            <person name="Nusbaum C."/>
        </authorList>
    </citation>
    <scope>NUCLEOTIDE SEQUENCE [LARGE SCALE GENOMIC DNA]</scope>
    <source>
        <strain evidence="2 3">DAOM BR117</strain>
    </source>
</reference>
<dbReference type="Proteomes" id="UP000053201">
    <property type="component" value="Unassembled WGS sequence"/>
</dbReference>
<feature type="compositionally biased region" description="Basic and acidic residues" evidence="1">
    <location>
        <begin position="8"/>
        <end position="25"/>
    </location>
</feature>
<evidence type="ECO:0000256" key="1">
    <source>
        <dbReference type="SAM" id="MobiDB-lite"/>
    </source>
</evidence>
<feature type="region of interest" description="Disordered" evidence="1">
    <location>
        <begin position="1"/>
        <end position="51"/>
    </location>
</feature>
<organism evidence="2 3">
    <name type="scientific">Spizellomyces punctatus (strain DAOM BR117)</name>
    <dbReference type="NCBI Taxonomy" id="645134"/>
    <lineage>
        <taxon>Eukaryota</taxon>
        <taxon>Fungi</taxon>
        <taxon>Fungi incertae sedis</taxon>
        <taxon>Chytridiomycota</taxon>
        <taxon>Chytridiomycota incertae sedis</taxon>
        <taxon>Chytridiomycetes</taxon>
        <taxon>Spizellomycetales</taxon>
        <taxon>Spizellomycetaceae</taxon>
        <taxon>Spizellomyces</taxon>
    </lineage>
</organism>
<accession>A0A0L0HLQ2</accession>
<evidence type="ECO:0000313" key="3">
    <source>
        <dbReference type="Proteomes" id="UP000053201"/>
    </source>
</evidence>
<dbReference type="VEuPathDB" id="FungiDB:SPPG_02545"/>
<feature type="compositionally biased region" description="Polar residues" evidence="1">
    <location>
        <begin position="26"/>
        <end position="37"/>
    </location>
</feature>
<gene>
    <name evidence="2" type="ORF">SPPG_02545</name>
</gene>
<dbReference type="AlphaFoldDB" id="A0A0L0HLQ2"/>
<name>A0A0L0HLQ2_SPIPD</name>
<dbReference type="RefSeq" id="XP_016610081.1">
    <property type="nucleotide sequence ID" value="XM_016750829.1"/>
</dbReference>
<keyword evidence="3" id="KW-1185">Reference proteome</keyword>
<protein>
    <submittedName>
        <fullName evidence="2">Uncharacterized protein</fullName>
    </submittedName>
</protein>
<evidence type="ECO:0000313" key="2">
    <source>
        <dbReference type="EMBL" id="KND02042.1"/>
    </source>
</evidence>
<proteinExistence type="predicted"/>